<feature type="compositionally biased region" description="Basic residues" evidence="1">
    <location>
        <begin position="64"/>
        <end position="74"/>
    </location>
</feature>
<sequence>MKLLHDFFRLHLAGRRAPAVRGGAAMPEFSVTVPAPLPGTQDVACAERDSRGTARREPASFLKSSRHHRRGATR</sequence>
<proteinExistence type="predicted"/>
<feature type="compositionally biased region" description="Basic and acidic residues" evidence="1">
    <location>
        <begin position="45"/>
        <end position="58"/>
    </location>
</feature>
<name>A0AAU7QM56_9GAMM</name>
<dbReference type="EMBL" id="CP157948">
    <property type="protein sequence ID" value="XBS89798.1"/>
    <property type="molecule type" value="Genomic_DNA"/>
</dbReference>
<dbReference type="RefSeq" id="WP_007806720.1">
    <property type="nucleotide sequence ID" value="NZ_CP157948.1"/>
</dbReference>
<organism evidence="2">
    <name type="scientific">Rhodanobacter sp. IGA1.0</name>
    <dbReference type="NCBI Taxonomy" id="3158582"/>
    <lineage>
        <taxon>Bacteria</taxon>
        <taxon>Pseudomonadati</taxon>
        <taxon>Pseudomonadota</taxon>
        <taxon>Gammaproteobacteria</taxon>
        <taxon>Lysobacterales</taxon>
        <taxon>Rhodanobacteraceae</taxon>
        <taxon>Rhodanobacter</taxon>
    </lineage>
</organism>
<feature type="region of interest" description="Disordered" evidence="1">
    <location>
        <begin position="38"/>
        <end position="74"/>
    </location>
</feature>
<protein>
    <submittedName>
        <fullName evidence="2">Uncharacterized protein</fullName>
    </submittedName>
</protein>
<accession>A0AAU7QM56</accession>
<evidence type="ECO:0000256" key="1">
    <source>
        <dbReference type="SAM" id="MobiDB-lite"/>
    </source>
</evidence>
<dbReference type="AlphaFoldDB" id="A0AAU7QM56"/>
<evidence type="ECO:0000313" key="2">
    <source>
        <dbReference type="EMBL" id="XBS89798.1"/>
    </source>
</evidence>
<reference evidence="2" key="1">
    <citation type="submission" date="2024-06" db="EMBL/GenBank/DDBJ databases">
        <authorList>
            <person name="Sun Y."/>
        </authorList>
    </citation>
    <scope>NUCLEOTIDE SEQUENCE</scope>
    <source>
        <strain evidence="2">IGA1.0</strain>
    </source>
</reference>
<gene>
    <name evidence="2" type="ORF">ABNK63_15600</name>
</gene>